<comment type="similarity">
    <text evidence="1">Belongs to the bactofilin family.</text>
</comment>
<sequence>MFGSKKGSTPQSSIDSLIGAGTRIEGNVVFKGGLRIDGEVRGNISCENPQQGTLVVSERASVEGAITVGHVVINGTVIGPISASESLELLSAARVTGDVEYHQIEMQQGAVIQGRLVHQVSAKNVELKLASSN</sequence>
<dbReference type="STRING" id="83767.SAMN05660652_03056"/>
<dbReference type="RefSeq" id="WP_091938781.1">
    <property type="nucleotide sequence ID" value="NZ_FNCY01000014.1"/>
</dbReference>
<evidence type="ECO:0000256" key="1">
    <source>
        <dbReference type="ARBA" id="ARBA00044755"/>
    </source>
</evidence>
<evidence type="ECO:0000313" key="2">
    <source>
        <dbReference type="EMBL" id="SDI20984.1"/>
    </source>
</evidence>
<keyword evidence="3" id="KW-1185">Reference proteome</keyword>
<dbReference type="OrthoDB" id="8903691at2"/>
<dbReference type="InterPro" id="IPR007607">
    <property type="entry name" value="BacA/B"/>
</dbReference>
<dbReference type="Pfam" id="PF04519">
    <property type="entry name" value="Bactofilin"/>
    <property type="match status" value="1"/>
</dbReference>
<proteinExistence type="inferred from homology"/>
<accession>A0A1G8IPZ4</accession>
<dbReference type="AlphaFoldDB" id="A0A1G8IPZ4"/>
<evidence type="ECO:0000313" key="3">
    <source>
        <dbReference type="Proteomes" id="UP000198607"/>
    </source>
</evidence>
<organism evidence="2 3">
    <name type="scientific">Propionivibrio dicarboxylicus</name>
    <dbReference type="NCBI Taxonomy" id="83767"/>
    <lineage>
        <taxon>Bacteria</taxon>
        <taxon>Pseudomonadati</taxon>
        <taxon>Pseudomonadota</taxon>
        <taxon>Betaproteobacteria</taxon>
        <taxon>Rhodocyclales</taxon>
        <taxon>Rhodocyclaceae</taxon>
        <taxon>Propionivibrio</taxon>
    </lineage>
</organism>
<dbReference type="PANTHER" id="PTHR35024">
    <property type="entry name" value="HYPOTHETICAL CYTOSOLIC PROTEIN"/>
    <property type="match status" value="1"/>
</dbReference>
<protein>
    <submittedName>
        <fullName evidence="2">Protein CcmA, bactofilin family</fullName>
    </submittedName>
</protein>
<gene>
    <name evidence="2" type="ORF">SAMN05660652_03056</name>
</gene>
<reference evidence="2 3" key="1">
    <citation type="submission" date="2016-10" db="EMBL/GenBank/DDBJ databases">
        <authorList>
            <person name="de Groot N.N."/>
        </authorList>
    </citation>
    <scope>NUCLEOTIDE SEQUENCE [LARGE SCALE GENOMIC DNA]</scope>
    <source>
        <strain evidence="2 3">DSM 5885</strain>
    </source>
</reference>
<dbReference type="Proteomes" id="UP000198607">
    <property type="component" value="Unassembled WGS sequence"/>
</dbReference>
<name>A0A1G8IPZ4_9RHOO</name>
<dbReference type="PANTHER" id="PTHR35024:SF4">
    <property type="entry name" value="POLYMER-FORMING CYTOSKELETAL PROTEIN"/>
    <property type="match status" value="1"/>
</dbReference>
<dbReference type="EMBL" id="FNCY01000014">
    <property type="protein sequence ID" value="SDI20984.1"/>
    <property type="molecule type" value="Genomic_DNA"/>
</dbReference>